<evidence type="ECO:0000256" key="5">
    <source>
        <dbReference type="ARBA" id="ARBA00022842"/>
    </source>
</evidence>
<dbReference type="Proteomes" id="UP000249542">
    <property type="component" value="Unassembled WGS sequence"/>
</dbReference>
<name>A0A2W7IJ68_9FLAO</name>
<dbReference type="SUPFAM" id="SSF50324">
    <property type="entry name" value="Inorganic pyrophosphatase"/>
    <property type="match status" value="1"/>
</dbReference>
<dbReference type="InterPro" id="IPR036649">
    <property type="entry name" value="Pyrophosphatase_sf"/>
</dbReference>
<dbReference type="Gene3D" id="3.90.80.10">
    <property type="entry name" value="Inorganic pyrophosphatase"/>
    <property type="match status" value="1"/>
</dbReference>
<evidence type="ECO:0000256" key="3">
    <source>
        <dbReference type="ARBA" id="ARBA00022723"/>
    </source>
</evidence>
<protein>
    <recommendedName>
        <fullName evidence="2">inorganic diphosphatase</fullName>
        <ecNumber evidence="2">3.6.1.1</ecNumber>
    </recommendedName>
</protein>
<comment type="caution">
    <text evidence="6">The sequence shown here is derived from an EMBL/GenBank/DDBJ whole genome shotgun (WGS) entry which is preliminary data.</text>
</comment>
<dbReference type="GO" id="GO:0006796">
    <property type="term" value="P:phosphate-containing compound metabolic process"/>
    <property type="evidence" value="ECO:0007669"/>
    <property type="project" value="InterPro"/>
</dbReference>
<evidence type="ECO:0000313" key="7">
    <source>
        <dbReference type="Proteomes" id="UP000249542"/>
    </source>
</evidence>
<dbReference type="PROSITE" id="PS51257">
    <property type="entry name" value="PROKAR_LIPOPROTEIN"/>
    <property type="match status" value="1"/>
</dbReference>
<dbReference type="RefSeq" id="WP_170116618.1">
    <property type="nucleotide sequence ID" value="NZ_QKYV01000008.1"/>
</dbReference>
<keyword evidence="3" id="KW-0479">Metal-binding</keyword>
<accession>A0A2W7IJ68</accession>
<dbReference type="PANTHER" id="PTHR10286">
    <property type="entry name" value="INORGANIC PYROPHOSPHATASE"/>
    <property type="match status" value="1"/>
</dbReference>
<sequence length="204" mass="23154">MKYLTLVFIFLGFLSCKEKVREPSKKAVDYYNLPTFVNDTLQAVIEIPAGTNKKIEYHIQRRQFIVDSINHKPRSIEYLPYLGNYGFIPSTYSDPKKGGDGDALDILVLSESTPSGSIIKVIPIGVLRLDDNGESDDKIIAVPAQLAQQILPVKNFEELSLNYPEIRKMISLWFQNYNPNDKVTILSFNGEDTALSIIKKWSKH</sequence>
<organism evidence="6 7">
    <name type="scientific">Mesonia algae</name>
    <dbReference type="NCBI Taxonomy" id="213248"/>
    <lineage>
        <taxon>Bacteria</taxon>
        <taxon>Pseudomonadati</taxon>
        <taxon>Bacteroidota</taxon>
        <taxon>Flavobacteriia</taxon>
        <taxon>Flavobacteriales</taxon>
        <taxon>Flavobacteriaceae</taxon>
        <taxon>Mesonia</taxon>
    </lineage>
</organism>
<keyword evidence="7" id="KW-1185">Reference proteome</keyword>
<dbReference type="AlphaFoldDB" id="A0A2W7IJ68"/>
<evidence type="ECO:0000313" key="6">
    <source>
        <dbReference type="EMBL" id="PZW38553.1"/>
    </source>
</evidence>
<evidence type="ECO:0000256" key="1">
    <source>
        <dbReference type="ARBA" id="ARBA00001946"/>
    </source>
</evidence>
<dbReference type="EC" id="3.6.1.1" evidence="2"/>
<dbReference type="GO" id="GO:0004427">
    <property type="term" value="F:inorganic diphosphate phosphatase activity"/>
    <property type="evidence" value="ECO:0007669"/>
    <property type="project" value="UniProtKB-EC"/>
</dbReference>
<dbReference type="GO" id="GO:0000287">
    <property type="term" value="F:magnesium ion binding"/>
    <property type="evidence" value="ECO:0007669"/>
    <property type="project" value="InterPro"/>
</dbReference>
<keyword evidence="4" id="KW-0378">Hydrolase</keyword>
<gene>
    <name evidence="6" type="ORF">LX95_02574</name>
</gene>
<dbReference type="GO" id="GO:0005737">
    <property type="term" value="C:cytoplasm"/>
    <property type="evidence" value="ECO:0007669"/>
    <property type="project" value="InterPro"/>
</dbReference>
<evidence type="ECO:0000256" key="2">
    <source>
        <dbReference type="ARBA" id="ARBA00012146"/>
    </source>
</evidence>
<dbReference type="Pfam" id="PF00719">
    <property type="entry name" value="Pyrophosphatase"/>
    <property type="match status" value="1"/>
</dbReference>
<dbReference type="EMBL" id="QKYV01000008">
    <property type="protein sequence ID" value="PZW38553.1"/>
    <property type="molecule type" value="Genomic_DNA"/>
</dbReference>
<evidence type="ECO:0000256" key="4">
    <source>
        <dbReference type="ARBA" id="ARBA00022801"/>
    </source>
</evidence>
<keyword evidence="5" id="KW-0460">Magnesium</keyword>
<comment type="cofactor">
    <cofactor evidence="1">
        <name>Mg(2+)</name>
        <dbReference type="ChEBI" id="CHEBI:18420"/>
    </cofactor>
</comment>
<proteinExistence type="predicted"/>
<dbReference type="InterPro" id="IPR008162">
    <property type="entry name" value="Pyrophosphatase"/>
</dbReference>
<reference evidence="6 7" key="1">
    <citation type="submission" date="2018-06" db="EMBL/GenBank/DDBJ databases">
        <title>Genomic Encyclopedia of Archaeal and Bacterial Type Strains, Phase II (KMG-II): from individual species to whole genera.</title>
        <authorList>
            <person name="Goeker M."/>
        </authorList>
    </citation>
    <scope>NUCLEOTIDE SEQUENCE [LARGE SCALE GENOMIC DNA]</scope>
    <source>
        <strain evidence="6 7">DSM 15361</strain>
    </source>
</reference>